<dbReference type="AlphaFoldDB" id="A0A0N4YFL4"/>
<sequence>MASRSVSVSNRERGQNLYPHRVSKLVDLNPYKMNVLGPGPSISDIGKMKLIDYVRVEGSIWNPSCPEYSKPDLKVESWTRVQNQMKQDGFDFTLTFLRRVWNNLLVYWKKINHYNKKPPGKEWPFGKSMTFLSSRYGPDYVVTRRRRRRRGEEPSNEESSEEKEEEEEDDFDLSDDDWRLGTSVDKHPLLDDDISAEPESETSTAREHGREDVVRSGSGESSKGTSINGNQRRRSHAEDDSADDIAAKRSREEPEEDKPSQSDPERRRALANDRIDKYAAFLASTLREMPEKESKQKMKEMMFLLLEDMDCFD</sequence>
<dbReference type="InterPro" id="IPR006578">
    <property type="entry name" value="MADF-dom"/>
</dbReference>
<feature type="region of interest" description="Disordered" evidence="1">
    <location>
        <begin position="145"/>
        <end position="273"/>
    </location>
</feature>
<evidence type="ECO:0000313" key="3">
    <source>
        <dbReference type="EMBL" id="VDL79149.1"/>
    </source>
</evidence>
<organism evidence="5">
    <name type="scientific">Nippostrongylus brasiliensis</name>
    <name type="common">Rat hookworm</name>
    <dbReference type="NCBI Taxonomy" id="27835"/>
    <lineage>
        <taxon>Eukaryota</taxon>
        <taxon>Metazoa</taxon>
        <taxon>Ecdysozoa</taxon>
        <taxon>Nematoda</taxon>
        <taxon>Chromadorea</taxon>
        <taxon>Rhabditida</taxon>
        <taxon>Rhabditina</taxon>
        <taxon>Rhabditomorpha</taxon>
        <taxon>Strongyloidea</taxon>
        <taxon>Heligmosomidae</taxon>
        <taxon>Nippostrongylus</taxon>
    </lineage>
</organism>
<reference evidence="5" key="1">
    <citation type="submission" date="2017-02" db="UniProtKB">
        <authorList>
            <consortium name="WormBaseParasite"/>
        </authorList>
    </citation>
    <scope>IDENTIFICATION</scope>
</reference>
<proteinExistence type="predicted"/>
<feature type="compositionally biased region" description="Basic and acidic residues" evidence="1">
    <location>
        <begin position="245"/>
        <end position="273"/>
    </location>
</feature>
<dbReference type="WBParaSite" id="NBR_0001555401-mRNA-1">
    <property type="protein sequence ID" value="NBR_0001555401-mRNA-1"/>
    <property type="gene ID" value="NBR_0001555401"/>
</dbReference>
<feature type="domain" description="MADF" evidence="2">
    <location>
        <begin position="49"/>
        <end position="137"/>
    </location>
</feature>
<dbReference type="OMA" id="PSIMTHH"/>
<evidence type="ECO:0000259" key="2">
    <source>
        <dbReference type="PROSITE" id="PS51029"/>
    </source>
</evidence>
<keyword evidence="4" id="KW-1185">Reference proteome</keyword>
<evidence type="ECO:0000313" key="5">
    <source>
        <dbReference type="WBParaSite" id="NBR_0001555401-mRNA-1"/>
    </source>
</evidence>
<reference evidence="3 4" key="2">
    <citation type="submission" date="2018-11" db="EMBL/GenBank/DDBJ databases">
        <authorList>
            <consortium name="Pathogen Informatics"/>
        </authorList>
    </citation>
    <scope>NUCLEOTIDE SEQUENCE [LARGE SCALE GENOMIC DNA]</scope>
</reference>
<dbReference type="GO" id="GO:0005667">
    <property type="term" value="C:transcription regulator complex"/>
    <property type="evidence" value="ECO:0007669"/>
    <property type="project" value="TreeGrafter"/>
</dbReference>
<feature type="compositionally biased region" description="Acidic residues" evidence="1">
    <location>
        <begin position="191"/>
        <end position="200"/>
    </location>
</feature>
<evidence type="ECO:0000313" key="4">
    <source>
        <dbReference type="Proteomes" id="UP000271162"/>
    </source>
</evidence>
<feature type="compositionally biased region" description="Basic and acidic residues" evidence="1">
    <location>
        <begin position="176"/>
        <end position="190"/>
    </location>
</feature>
<protein>
    <submittedName>
        <fullName evidence="5">MADF domain-containing protein</fullName>
    </submittedName>
</protein>
<feature type="compositionally biased region" description="Acidic residues" evidence="1">
    <location>
        <begin position="154"/>
        <end position="175"/>
    </location>
</feature>
<dbReference type="EMBL" id="UYSL01021786">
    <property type="protein sequence ID" value="VDL79149.1"/>
    <property type="molecule type" value="Genomic_DNA"/>
</dbReference>
<dbReference type="Proteomes" id="UP000271162">
    <property type="component" value="Unassembled WGS sequence"/>
</dbReference>
<name>A0A0N4YFL4_NIPBR</name>
<dbReference type="PANTHER" id="PTHR12243:SF67">
    <property type="entry name" value="COREPRESSOR OF PANGOLIN, ISOFORM A-RELATED"/>
    <property type="match status" value="1"/>
</dbReference>
<evidence type="ECO:0000256" key="1">
    <source>
        <dbReference type="SAM" id="MobiDB-lite"/>
    </source>
</evidence>
<feature type="compositionally biased region" description="Basic and acidic residues" evidence="1">
    <location>
        <begin position="204"/>
        <end position="214"/>
    </location>
</feature>
<gene>
    <name evidence="3" type="ORF">NBR_LOCUS15555</name>
</gene>
<dbReference type="InterPro" id="IPR039353">
    <property type="entry name" value="TF_Adf1"/>
</dbReference>
<dbReference type="Pfam" id="PF10545">
    <property type="entry name" value="MADF_DNA_bdg"/>
    <property type="match status" value="1"/>
</dbReference>
<dbReference type="GO" id="GO:0005634">
    <property type="term" value="C:nucleus"/>
    <property type="evidence" value="ECO:0007669"/>
    <property type="project" value="TreeGrafter"/>
</dbReference>
<dbReference type="GO" id="GO:0006357">
    <property type="term" value="P:regulation of transcription by RNA polymerase II"/>
    <property type="evidence" value="ECO:0007669"/>
    <property type="project" value="TreeGrafter"/>
</dbReference>
<feature type="compositionally biased region" description="Polar residues" evidence="1">
    <location>
        <begin position="218"/>
        <end position="230"/>
    </location>
</feature>
<dbReference type="SMART" id="SM00595">
    <property type="entry name" value="MADF"/>
    <property type="match status" value="1"/>
</dbReference>
<accession>A0A0N4YFL4</accession>
<dbReference type="PANTHER" id="PTHR12243">
    <property type="entry name" value="MADF DOMAIN TRANSCRIPTION FACTOR"/>
    <property type="match status" value="1"/>
</dbReference>
<dbReference type="PROSITE" id="PS51029">
    <property type="entry name" value="MADF"/>
    <property type="match status" value="1"/>
</dbReference>